<dbReference type="KEGG" id="cvn:111129408"/>
<sequence length="315" mass="35715">MKILGLLLTSPKHFKSHQTISSRYFQTLVTSAWLKNQLGGASANSNLRVLDASWQSNGQGYEQLYKQAHIPRAVYFDLYKCCTGTKEIPLNLPDSECWTTYIQSLGVSSDTHVVVYDGQNMRLALRTWWLFRLFGHENVSVLDGGLIKWAEDGYEITVEEPSVEKPGNFQCKLNKSLMRTFEDIQKNVKTQEEQVVDVRDTKAFEGNVPDSVETTPESRNGHIPGSLNIPYQFFFNEDMTFKSKEVIQDLFEDAGVDLSKPIVSSCFLGLTGCAINLTTHLMGKTDTALYYGSWNEWRLRAKDNECETGHPRMKG</sequence>
<evidence type="ECO:0000256" key="1">
    <source>
        <dbReference type="ARBA" id="ARBA00022679"/>
    </source>
</evidence>
<dbReference type="Pfam" id="PF00581">
    <property type="entry name" value="Rhodanese"/>
    <property type="match status" value="2"/>
</dbReference>
<dbReference type="CDD" id="cd01448">
    <property type="entry name" value="TST_Repeat_1"/>
    <property type="match status" value="1"/>
</dbReference>
<evidence type="ECO:0000256" key="3">
    <source>
        <dbReference type="SAM" id="Coils"/>
    </source>
</evidence>
<dbReference type="SUPFAM" id="SSF52821">
    <property type="entry name" value="Rhodanese/Cell cycle control phosphatase"/>
    <property type="match status" value="2"/>
</dbReference>
<dbReference type="OrthoDB" id="270167at2759"/>
<dbReference type="CDD" id="cd01449">
    <property type="entry name" value="TST_Repeat_2"/>
    <property type="match status" value="1"/>
</dbReference>
<keyword evidence="5" id="KW-1185">Reference proteome</keyword>
<dbReference type="Proteomes" id="UP000694844">
    <property type="component" value="Chromosome 4"/>
</dbReference>
<dbReference type="PANTHER" id="PTHR11364:SF27">
    <property type="entry name" value="SULFURTRANSFERASE"/>
    <property type="match status" value="1"/>
</dbReference>
<evidence type="ECO:0000256" key="2">
    <source>
        <dbReference type="ARBA" id="ARBA00022737"/>
    </source>
</evidence>
<gene>
    <name evidence="6" type="primary">LOC111129408</name>
</gene>
<dbReference type="InterPro" id="IPR001763">
    <property type="entry name" value="Rhodanese-like_dom"/>
</dbReference>
<dbReference type="PROSITE" id="PS50206">
    <property type="entry name" value="RHODANESE_3"/>
    <property type="match status" value="2"/>
</dbReference>
<feature type="coiled-coil region" evidence="3">
    <location>
        <begin position="174"/>
        <end position="201"/>
    </location>
</feature>
<accession>A0A8B8DVE4</accession>
<keyword evidence="3" id="KW-0175">Coiled coil</keyword>
<dbReference type="Gene3D" id="3.40.250.10">
    <property type="entry name" value="Rhodanese-like domain"/>
    <property type="match status" value="2"/>
</dbReference>
<dbReference type="PANTHER" id="PTHR11364">
    <property type="entry name" value="THIOSULFATE SULFERTANSFERASE"/>
    <property type="match status" value="1"/>
</dbReference>
<proteinExistence type="predicted"/>
<feature type="domain" description="Rhodanese" evidence="4">
    <location>
        <begin position="43"/>
        <end position="158"/>
    </location>
</feature>
<evidence type="ECO:0000313" key="5">
    <source>
        <dbReference type="Proteomes" id="UP000694844"/>
    </source>
</evidence>
<dbReference type="InterPro" id="IPR036873">
    <property type="entry name" value="Rhodanese-like_dom_sf"/>
</dbReference>
<keyword evidence="1" id="KW-0808">Transferase</keyword>
<reference evidence="6" key="1">
    <citation type="submission" date="2025-08" db="UniProtKB">
        <authorList>
            <consortium name="RefSeq"/>
        </authorList>
    </citation>
    <scope>IDENTIFICATION</scope>
    <source>
        <tissue evidence="6">Whole sample</tissue>
    </source>
</reference>
<evidence type="ECO:0000259" key="4">
    <source>
        <dbReference type="PROSITE" id="PS50206"/>
    </source>
</evidence>
<dbReference type="SMART" id="SM00450">
    <property type="entry name" value="RHOD"/>
    <property type="match status" value="2"/>
</dbReference>
<protein>
    <submittedName>
        <fullName evidence="6">Thiosulfate sulfurtransferase-like</fullName>
    </submittedName>
</protein>
<keyword evidence="2" id="KW-0677">Repeat</keyword>
<feature type="domain" description="Rhodanese" evidence="4">
    <location>
        <begin position="189"/>
        <end position="302"/>
    </location>
</feature>
<name>A0A8B8DVE4_CRAVI</name>
<dbReference type="GeneID" id="111129408"/>
<organism evidence="5 6">
    <name type="scientific">Crassostrea virginica</name>
    <name type="common">Eastern oyster</name>
    <dbReference type="NCBI Taxonomy" id="6565"/>
    <lineage>
        <taxon>Eukaryota</taxon>
        <taxon>Metazoa</taxon>
        <taxon>Spiralia</taxon>
        <taxon>Lophotrochozoa</taxon>
        <taxon>Mollusca</taxon>
        <taxon>Bivalvia</taxon>
        <taxon>Autobranchia</taxon>
        <taxon>Pteriomorphia</taxon>
        <taxon>Ostreida</taxon>
        <taxon>Ostreoidea</taxon>
        <taxon>Ostreidae</taxon>
        <taxon>Crassostrea</taxon>
    </lineage>
</organism>
<evidence type="ECO:0000313" key="6">
    <source>
        <dbReference type="RefSeq" id="XP_022331489.1"/>
    </source>
</evidence>
<dbReference type="GO" id="GO:0004792">
    <property type="term" value="F:thiosulfate-cyanide sulfurtransferase activity"/>
    <property type="evidence" value="ECO:0007669"/>
    <property type="project" value="TreeGrafter"/>
</dbReference>
<dbReference type="AlphaFoldDB" id="A0A8B8DVE4"/>
<dbReference type="InterPro" id="IPR045078">
    <property type="entry name" value="TST/MPST-like"/>
</dbReference>
<dbReference type="GO" id="GO:0005739">
    <property type="term" value="C:mitochondrion"/>
    <property type="evidence" value="ECO:0007669"/>
    <property type="project" value="TreeGrafter"/>
</dbReference>
<dbReference type="RefSeq" id="XP_022331489.1">
    <property type="nucleotide sequence ID" value="XM_022475781.1"/>
</dbReference>